<feature type="compositionally biased region" description="Basic and acidic residues" evidence="1">
    <location>
        <begin position="207"/>
        <end position="222"/>
    </location>
</feature>
<evidence type="ECO:0000313" key="3">
    <source>
        <dbReference type="EMBL" id="GAA1500829.1"/>
    </source>
</evidence>
<proteinExistence type="predicted"/>
<dbReference type="InterPro" id="IPR021889">
    <property type="entry name" value="DUF3500"/>
</dbReference>
<dbReference type="Proteomes" id="UP001501470">
    <property type="component" value="Unassembled WGS sequence"/>
</dbReference>
<name>A0ABN1ZLW8_9ACTN</name>
<dbReference type="PROSITE" id="PS51257">
    <property type="entry name" value="PROKAR_LIPOPROTEIN"/>
    <property type="match status" value="1"/>
</dbReference>
<dbReference type="PANTHER" id="PTHR37489">
    <property type="entry name" value="DUF3500 DOMAIN-CONTAINING PROTEIN"/>
    <property type="match status" value="1"/>
</dbReference>
<dbReference type="EMBL" id="BAAAQD010000001">
    <property type="protein sequence ID" value="GAA1500829.1"/>
    <property type="molecule type" value="Genomic_DNA"/>
</dbReference>
<keyword evidence="2" id="KW-0732">Signal</keyword>
<evidence type="ECO:0000256" key="1">
    <source>
        <dbReference type="SAM" id="MobiDB-lite"/>
    </source>
</evidence>
<comment type="caution">
    <text evidence="3">The sequence shown here is derived from an EMBL/GenBank/DDBJ whole genome shotgun (WGS) entry which is preliminary data.</text>
</comment>
<feature type="chain" id="PRO_5046571996" description="DUF3500 domain-containing protein" evidence="2">
    <location>
        <begin position="23"/>
        <end position="362"/>
    </location>
</feature>
<accession>A0ABN1ZLW8</accession>
<feature type="region of interest" description="Disordered" evidence="1">
    <location>
        <begin position="198"/>
        <end position="223"/>
    </location>
</feature>
<dbReference type="RefSeq" id="WP_344499530.1">
    <property type="nucleotide sequence ID" value="NZ_BAAAQD010000001.1"/>
</dbReference>
<organism evidence="3 4">
    <name type="scientific">Dactylosporangium maewongense</name>
    <dbReference type="NCBI Taxonomy" id="634393"/>
    <lineage>
        <taxon>Bacteria</taxon>
        <taxon>Bacillati</taxon>
        <taxon>Actinomycetota</taxon>
        <taxon>Actinomycetes</taxon>
        <taxon>Micromonosporales</taxon>
        <taxon>Micromonosporaceae</taxon>
        <taxon>Dactylosporangium</taxon>
    </lineage>
</organism>
<protein>
    <recommendedName>
        <fullName evidence="5">DUF3500 domain-containing protein</fullName>
    </recommendedName>
</protein>
<reference evidence="3 4" key="1">
    <citation type="journal article" date="2019" name="Int. J. Syst. Evol. Microbiol.">
        <title>The Global Catalogue of Microorganisms (GCM) 10K type strain sequencing project: providing services to taxonomists for standard genome sequencing and annotation.</title>
        <authorList>
            <consortium name="The Broad Institute Genomics Platform"/>
            <consortium name="The Broad Institute Genome Sequencing Center for Infectious Disease"/>
            <person name="Wu L."/>
            <person name="Ma J."/>
        </authorList>
    </citation>
    <scope>NUCLEOTIDE SEQUENCE [LARGE SCALE GENOMIC DNA]</scope>
    <source>
        <strain evidence="3 4">JCM 15933</strain>
    </source>
</reference>
<dbReference type="PANTHER" id="PTHR37489:SF1">
    <property type="entry name" value="DUF3500 DOMAIN-CONTAINING PROTEIN"/>
    <property type="match status" value="1"/>
</dbReference>
<gene>
    <name evidence="3" type="ORF">GCM10009827_007830</name>
</gene>
<keyword evidence="4" id="KW-1185">Reference proteome</keyword>
<evidence type="ECO:0000313" key="4">
    <source>
        <dbReference type="Proteomes" id="UP001501470"/>
    </source>
</evidence>
<sequence length="362" mass="37463">MQRRWTLLACALLLLTAAACGGADDTDTAGGLPASVGGSQVCVPSAVTPSAAPSATQSGAADTPAVAEVQAFLGTLTESQRTQALHDDVLDTKRCSWSSRPDGEFTGRTGLRLGDLGDAQQAAALAALRGVLSAGGYAKVLRLMDAEDGGRDGFHIALFGQPSGTQRWTLQFGGPHLAVHVTTGGGTVSVSPYFSSAPPAATTASGRADKPSARRSPSREPSPDVFALFKSLTIEQQAGARLPGTYDDVVMGPGADTGYPVRAGLPFPRLDAGQQAMVRAVIKGLVGDAAAELAQPLLDLYATQLDQTTIGYAGTADPRSENAYFRIDGPRLWLEWASTPAGGLHQHALYRDKQLDYGTGAG</sequence>
<dbReference type="Pfam" id="PF12006">
    <property type="entry name" value="DUF3500"/>
    <property type="match status" value="1"/>
</dbReference>
<evidence type="ECO:0008006" key="5">
    <source>
        <dbReference type="Google" id="ProtNLM"/>
    </source>
</evidence>
<evidence type="ECO:0000256" key="2">
    <source>
        <dbReference type="SAM" id="SignalP"/>
    </source>
</evidence>
<feature type="signal peptide" evidence="2">
    <location>
        <begin position="1"/>
        <end position="22"/>
    </location>
</feature>